<evidence type="ECO:0000259" key="6">
    <source>
        <dbReference type="Pfam" id="PF01494"/>
    </source>
</evidence>
<dbReference type="Pfam" id="PF01494">
    <property type="entry name" value="FAD_binding_3"/>
    <property type="match status" value="2"/>
</dbReference>
<keyword evidence="5" id="KW-1133">Transmembrane helix</keyword>
<keyword evidence="5" id="KW-0472">Membrane</keyword>
<dbReference type="GO" id="GO:0044550">
    <property type="term" value="P:secondary metabolite biosynthetic process"/>
    <property type="evidence" value="ECO:0007669"/>
    <property type="project" value="TreeGrafter"/>
</dbReference>
<name>A0AAN7CAT1_9PEZI</name>
<protein>
    <submittedName>
        <fullName evidence="7">Salicylate hydroxylase</fullName>
    </submittedName>
</protein>
<comment type="similarity">
    <text evidence="1">Belongs to the paxM FAD-dependent monooxygenase family.</text>
</comment>
<gene>
    <name evidence="7" type="ORF">C8A03DRAFT_33678</name>
</gene>
<proteinExistence type="inferred from homology"/>
<dbReference type="PANTHER" id="PTHR46720:SF3">
    <property type="entry name" value="FAD-BINDING DOMAIN-CONTAINING PROTEIN-RELATED"/>
    <property type="match status" value="1"/>
</dbReference>
<dbReference type="GO" id="GO:0071949">
    <property type="term" value="F:FAD binding"/>
    <property type="evidence" value="ECO:0007669"/>
    <property type="project" value="InterPro"/>
</dbReference>
<feature type="domain" description="FAD-binding" evidence="6">
    <location>
        <begin position="257"/>
        <end position="350"/>
    </location>
</feature>
<dbReference type="PRINTS" id="PR00420">
    <property type="entry name" value="RNGMNOXGNASE"/>
</dbReference>
<dbReference type="InterPro" id="IPR002938">
    <property type="entry name" value="FAD-bd"/>
</dbReference>
<reference evidence="7" key="2">
    <citation type="submission" date="2023-05" db="EMBL/GenBank/DDBJ databases">
        <authorList>
            <consortium name="Lawrence Berkeley National Laboratory"/>
            <person name="Steindorff A."/>
            <person name="Hensen N."/>
            <person name="Bonometti L."/>
            <person name="Westerberg I."/>
            <person name="Brannstrom I.O."/>
            <person name="Guillou S."/>
            <person name="Cros-Aarteil S."/>
            <person name="Calhoun S."/>
            <person name="Haridas S."/>
            <person name="Kuo A."/>
            <person name="Mondo S."/>
            <person name="Pangilinan J."/>
            <person name="Riley R."/>
            <person name="Labutti K."/>
            <person name="Andreopoulos B."/>
            <person name="Lipzen A."/>
            <person name="Chen C."/>
            <person name="Yanf M."/>
            <person name="Daum C."/>
            <person name="Ng V."/>
            <person name="Clum A."/>
            <person name="Ohm R."/>
            <person name="Martin F."/>
            <person name="Silar P."/>
            <person name="Natvig D."/>
            <person name="Lalanne C."/>
            <person name="Gautier V."/>
            <person name="Ament-Velasquez S.L."/>
            <person name="Kruys A."/>
            <person name="Hutchinson M.I."/>
            <person name="Powell A.J."/>
            <person name="Barry K."/>
            <person name="Miller A.N."/>
            <person name="Grigoriev I.V."/>
            <person name="Debuchy R."/>
            <person name="Gladieux P."/>
            <person name="Thoren M.H."/>
            <person name="Johannesson H."/>
        </authorList>
    </citation>
    <scope>NUCLEOTIDE SEQUENCE</scope>
    <source>
        <strain evidence="7">CBS 532.94</strain>
    </source>
</reference>
<evidence type="ECO:0000256" key="4">
    <source>
        <dbReference type="ARBA" id="ARBA00023002"/>
    </source>
</evidence>
<dbReference type="Proteomes" id="UP001303760">
    <property type="component" value="Unassembled WGS sequence"/>
</dbReference>
<dbReference type="EMBL" id="MU860100">
    <property type="protein sequence ID" value="KAK4238330.1"/>
    <property type="molecule type" value="Genomic_DNA"/>
</dbReference>
<keyword evidence="2" id="KW-0285">Flavoprotein</keyword>
<evidence type="ECO:0000256" key="1">
    <source>
        <dbReference type="ARBA" id="ARBA00007992"/>
    </source>
</evidence>
<dbReference type="AlphaFoldDB" id="A0AAN7CAT1"/>
<evidence type="ECO:0000256" key="5">
    <source>
        <dbReference type="SAM" id="Phobius"/>
    </source>
</evidence>
<organism evidence="7 8">
    <name type="scientific">Achaetomium macrosporum</name>
    <dbReference type="NCBI Taxonomy" id="79813"/>
    <lineage>
        <taxon>Eukaryota</taxon>
        <taxon>Fungi</taxon>
        <taxon>Dikarya</taxon>
        <taxon>Ascomycota</taxon>
        <taxon>Pezizomycotina</taxon>
        <taxon>Sordariomycetes</taxon>
        <taxon>Sordariomycetidae</taxon>
        <taxon>Sordariales</taxon>
        <taxon>Chaetomiaceae</taxon>
        <taxon>Achaetomium</taxon>
    </lineage>
</organism>
<keyword evidence="4" id="KW-0560">Oxidoreductase</keyword>
<evidence type="ECO:0000313" key="8">
    <source>
        <dbReference type="Proteomes" id="UP001303760"/>
    </source>
</evidence>
<accession>A0AAN7CAT1</accession>
<evidence type="ECO:0000256" key="3">
    <source>
        <dbReference type="ARBA" id="ARBA00022827"/>
    </source>
</evidence>
<evidence type="ECO:0000256" key="2">
    <source>
        <dbReference type="ARBA" id="ARBA00022630"/>
    </source>
</evidence>
<comment type="caution">
    <text evidence="7">The sequence shown here is derived from an EMBL/GenBank/DDBJ whole genome shotgun (WGS) entry which is preliminary data.</text>
</comment>
<dbReference type="SUPFAM" id="SSF51905">
    <property type="entry name" value="FAD/NAD(P)-binding domain"/>
    <property type="match status" value="1"/>
</dbReference>
<dbReference type="PANTHER" id="PTHR46720">
    <property type="entry name" value="HYDROXYLASE, PUTATIVE (AFU_ORTHOLOGUE AFUA_3G01460)-RELATED"/>
    <property type="match status" value="1"/>
</dbReference>
<dbReference type="GO" id="GO:0016491">
    <property type="term" value="F:oxidoreductase activity"/>
    <property type="evidence" value="ECO:0007669"/>
    <property type="project" value="UniProtKB-KW"/>
</dbReference>
<feature type="transmembrane region" description="Helical" evidence="5">
    <location>
        <begin position="13"/>
        <end position="33"/>
    </location>
</feature>
<keyword evidence="3" id="KW-0274">FAD</keyword>
<feature type="domain" description="FAD-binding" evidence="6">
    <location>
        <begin position="16"/>
        <end position="179"/>
    </location>
</feature>
<dbReference type="InterPro" id="IPR051104">
    <property type="entry name" value="FAD_monoxygenase"/>
</dbReference>
<dbReference type="SUPFAM" id="SSF54373">
    <property type="entry name" value="FAD-linked reductases, C-terminal domain"/>
    <property type="match status" value="1"/>
</dbReference>
<evidence type="ECO:0000313" key="7">
    <source>
        <dbReference type="EMBL" id="KAK4238330.1"/>
    </source>
</evidence>
<keyword evidence="5" id="KW-0812">Transmembrane</keyword>
<sequence length="457" mass="49384">MAAAHPQPDPDNLGLQVAIIGAGITGITLALGLKARGVLFTIYERASGFREIGAGIGFSPNAERAMEALNTGVLSAFKRVANPNGQDYFQWVDGYRSGELMFKLYLGKDGFQGCRRSDILEEWAKQLPASAVRFGKEIDTITESGPGRPLLLHFKDGTSAFAHAAIGCDGIRSRVRQLILSPINSLHQPLPSPAGPSYTGKFCFRVLAPMGLAMSALGEQLATTRFMYTGPDAHVVTYPVADNTLLNILVVLSDASETWQHAHFTAPGSKAEVLAAFSDWTPTVRTIVDRLLPSGELEKWAIFDMAQYPCPFYAQGRVCIAGDAAHAAGPHLGAGGGMGIEDALVLSELLLGAQLYYDNHSSGGGDVMLGIEKALAIYSDVRYARTQEVVSATREACDLFQWKDGLKVGRDPERFAREVTRLFHGVWAYDLDGMVTEALNRLAEEAVKGLVPESFNF</sequence>
<dbReference type="Gene3D" id="3.50.50.60">
    <property type="entry name" value="FAD/NAD(P)-binding domain"/>
    <property type="match status" value="1"/>
</dbReference>
<dbReference type="InterPro" id="IPR036188">
    <property type="entry name" value="FAD/NAD-bd_sf"/>
</dbReference>
<reference evidence="7" key="1">
    <citation type="journal article" date="2023" name="Mol. Phylogenet. Evol.">
        <title>Genome-scale phylogeny and comparative genomics of the fungal order Sordariales.</title>
        <authorList>
            <person name="Hensen N."/>
            <person name="Bonometti L."/>
            <person name="Westerberg I."/>
            <person name="Brannstrom I.O."/>
            <person name="Guillou S."/>
            <person name="Cros-Aarteil S."/>
            <person name="Calhoun S."/>
            <person name="Haridas S."/>
            <person name="Kuo A."/>
            <person name="Mondo S."/>
            <person name="Pangilinan J."/>
            <person name="Riley R."/>
            <person name="LaButti K."/>
            <person name="Andreopoulos B."/>
            <person name="Lipzen A."/>
            <person name="Chen C."/>
            <person name="Yan M."/>
            <person name="Daum C."/>
            <person name="Ng V."/>
            <person name="Clum A."/>
            <person name="Steindorff A."/>
            <person name="Ohm R.A."/>
            <person name="Martin F."/>
            <person name="Silar P."/>
            <person name="Natvig D.O."/>
            <person name="Lalanne C."/>
            <person name="Gautier V."/>
            <person name="Ament-Velasquez S.L."/>
            <person name="Kruys A."/>
            <person name="Hutchinson M.I."/>
            <person name="Powell A.J."/>
            <person name="Barry K."/>
            <person name="Miller A.N."/>
            <person name="Grigoriev I.V."/>
            <person name="Debuchy R."/>
            <person name="Gladieux P."/>
            <person name="Hiltunen Thoren M."/>
            <person name="Johannesson H."/>
        </authorList>
    </citation>
    <scope>NUCLEOTIDE SEQUENCE</scope>
    <source>
        <strain evidence="7">CBS 532.94</strain>
    </source>
</reference>
<keyword evidence="8" id="KW-1185">Reference proteome</keyword>